<dbReference type="RefSeq" id="WP_379955314.1">
    <property type="nucleotide sequence ID" value="NZ_JAUYVI010000003.1"/>
</dbReference>
<dbReference type="Pfam" id="PF00126">
    <property type="entry name" value="HTH_1"/>
    <property type="match status" value="1"/>
</dbReference>
<comment type="similarity">
    <text evidence="1">Belongs to the LysR transcriptional regulatory family.</text>
</comment>
<evidence type="ECO:0000256" key="2">
    <source>
        <dbReference type="ARBA" id="ARBA00023015"/>
    </source>
</evidence>
<dbReference type="PANTHER" id="PTHR30579:SF3">
    <property type="entry name" value="TRANSCRIPTIONAL REGULATORY PROTEIN"/>
    <property type="match status" value="1"/>
</dbReference>
<keyword evidence="7" id="KW-1185">Reference proteome</keyword>
<keyword evidence="4" id="KW-0804">Transcription</keyword>
<accession>A0ABU0YMK0</accession>
<dbReference type="Gene3D" id="3.40.190.290">
    <property type="match status" value="1"/>
</dbReference>
<dbReference type="PROSITE" id="PS50931">
    <property type="entry name" value="HTH_LYSR"/>
    <property type="match status" value="1"/>
</dbReference>
<evidence type="ECO:0000313" key="7">
    <source>
        <dbReference type="Proteomes" id="UP001230156"/>
    </source>
</evidence>
<evidence type="ECO:0000313" key="6">
    <source>
        <dbReference type="EMBL" id="MDQ7247873.1"/>
    </source>
</evidence>
<dbReference type="PANTHER" id="PTHR30579">
    <property type="entry name" value="TRANSCRIPTIONAL REGULATOR"/>
    <property type="match status" value="1"/>
</dbReference>
<evidence type="ECO:0000259" key="5">
    <source>
        <dbReference type="PROSITE" id="PS50931"/>
    </source>
</evidence>
<dbReference type="InterPro" id="IPR036388">
    <property type="entry name" value="WH-like_DNA-bd_sf"/>
</dbReference>
<organism evidence="6 7">
    <name type="scientific">Dongia sedimenti</name>
    <dbReference type="NCBI Taxonomy" id="3064282"/>
    <lineage>
        <taxon>Bacteria</taxon>
        <taxon>Pseudomonadati</taxon>
        <taxon>Pseudomonadota</taxon>
        <taxon>Alphaproteobacteria</taxon>
        <taxon>Rhodospirillales</taxon>
        <taxon>Dongiaceae</taxon>
        <taxon>Dongia</taxon>
    </lineage>
</organism>
<evidence type="ECO:0000256" key="4">
    <source>
        <dbReference type="ARBA" id="ARBA00023163"/>
    </source>
</evidence>
<dbReference type="InterPro" id="IPR036390">
    <property type="entry name" value="WH_DNA-bd_sf"/>
</dbReference>
<proteinExistence type="inferred from homology"/>
<evidence type="ECO:0000256" key="3">
    <source>
        <dbReference type="ARBA" id="ARBA00023125"/>
    </source>
</evidence>
<keyword evidence="2" id="KW-0805">Transcription regulation</keyword>
<dbReference type="SUPFAM" id="SSF46785">
    <property type="entry name" value="Winged helix' DNA-binding domain"/>
    <property type="match status" value="1"/>
</dbReference>
<reference evidence="7" key="1">
    <citation type="submission" date="2023-08" db="EMBL/GenBank/DDBJ databases">
        <title>Rhodospirillaceae gen. nov., a novel taxon isolated from the Yangtze River Yuezi River estuary sludge.</title>
        <authorList>
            <person name="Ruan L."/>
        </authorList>
    </citation>
    <scope>NUCLEOTIDE SEQUENCE [LARGE SCALE GENOMIC DNA]</scope>
    <source>
        <strain evidence="7">R-7</strain>
    </source>
</reference>
<feature type="domain" description="HTH lysR-type" evidence="5">
    <location>
        <begin position="4"/>
        <end position="61"/>
    </location>
</feature>
<evidence type="ECO:0000256" key="1">
    <source>
        <dbReference type="ARBA" id="ARBA00009437"/>
    </source>
</evidence>
<dbReference type="InterPro" id="IPR005119">
    <property type="entry name" value="LysR_subst-bd"/>
</dbReference>
<sequence length="291" mass="32243">MRAPSWDDLHYLLEAVRQGSLSAGARALGVDHATIGRRIRRLERVLGRAVIDRQRPGLVLTAFGEAALTEAERMRDAAATIARLAEARPKLAGPVRITTTGMLATVYLTPALASLRKQQPLIDIALIVDERSLSLARREADIALRLARPKDGTLVARRVATIGYGFYATRRYLRRTQADALAFVGFEENPPDFPEVGWLHQAAQHRPIAFRSNSRMALVEAVRAGFGIGVLPHYAAMGLVRAEMIATPSEMTRELWLLVHRDLKDAPRFRAVIDFLVERLARDRGLFGKAG</sequence>
<dbReference type="InterPro" id="IPR000847">
    <property type="entry name" value="LysR_HTH_N"/>
</dbReference>
<dbReference type="Pfam" id="PF03466">
    <property type="entry name" value="LysR_substrate"/>
    <property type="match status" value="1"/>
</dbReference>
<protein>
    <submittedName>
        <fullName evidence="6">LysR family transcriptional regulator</fullName>
    </submittedName>
</protein>
<keyword evidence="3" id="KW-0238">DNA-binding</keyword>
<dbReference type="Gene3D" id="1.10.10.10">
    <property type="entry name" value="Winged helix-like DNA-binding domain superfamily/Winged helix DNA-binding domain"/>
    <property type="match status" value="1"/>
</dbReference>
<comment type="caution">
    <text evidence="6">The sequence shown here is derived from an EMBL/GenBank/DDBJ whole genome shotgun (WGS) entry which is preliminary data.</text>
</comment>
<name>A0ABU0YMK0_9PROT</name>
<dbReference type="InterPro" id="IPR050176">
    <property type="entry name" value="LTTR"/>
</dbReference>
<gene>
    <name evidence="6" type="ORF">Q8A70_09355</name>
</gene>
<dbReference type="SUPFAM" id="SSF53850">
    <property type="entry name" value="Periplasmic binding protein-like II"/>
    <property type="match status" value="1"/>
</dbReference>
<dbReference type="EMBL" id="JAUYVI010000003">
    <property type="protein sequence ID" value="MDQ7247873.1"/>
    <property type="molecule type" value="Genomic_DNA"/>
</dbReference>
<dbReference type="Proteomes" id="UP001230156">
    <property type="component" value="Unassembled WGS sequence"/>
</dbReference>